<name>A0A225W1E0_9STRA</name>
<comment type="caution">
    <text evidence="2">The sequence shown here is derived from an EMBL/GenBank/DDBJ whole genome shotgun (WGS) entry which is preliminary data.</text>
</comment>
<dbReference type="OrthoDB" id="121113at2759"/>
<evidence type="ECO:0000313" key="2">
    <source>
        <dbReference type="EMBL" id="OWZ10998.1"/>
    </source>
</evidence>
<dbReference type="EMBL" id="NBNE01002256">
    <property type="protein sequence ID" value="OWZ10998.1"/>
    <property type="molecule type" value="Genomic_DNA"/>
</dbReference>
<evidence type="ECO:0000256" key="1">
    <source>
        <dbReference type="SAM" id="MobiDB-lite"/>
    </source>
</evidence>
<dbReference type="Proteomes" id="UP000198211">
    <property type="component" value="Unassembled WGS sequence"/>
</dbReference>
<dbReference type="AlphaFoldDB" id="A0A225W1E0"/>
<feature type="region of interest" description="Disordered" evidence="1">
    <location>
        <begin position="428"/>
        <end position="450"/>
    </location>
</feature>
<reference evidence="3" key="1">
    <citation type="submission" date="2017-03" db="EMBL/GenBank/DDBJ databases">
        <title>Phytopthora megakarya and P. palmivora, two closely related causual agents of cacao black pod achieved similar genome size and gene model numbers by different mechanisms.</title>
        <authorList>
            <person name="Ali S."/>
            <person name="Shao J."/>
            <person name="Larry D.J."/>
            <person name="Kronmiller B."/>
            <person name="Shen D."/>
            <person name="Strem M.D."/>
            <person name="Melnick R.L."/>
            <person name="Guiltinan M.J."/>
            <person name="Tyler B.M."/>
            <person name="Meinhardt L.W."/>
            <person name="Bailey B.A."/>
        </authorList>
    </citation>
    <scope>NUCLEOTIDE SEQUENCE [LARGE SCALE GENOMIC DNA]</scope>
    <source>
        <strain evidence="3">zdho120</strain>
    </source>
</reference>
<accession>A0A225W1E0</accession>
<proteinExistence type="predicted"/>
<gene>
    <name evidence="2" type="ORF">PHMEG_00016042</name>
</gene>
<organism evidence="2 3">
    <name type="scientific">Phytophthora megakarya</name>
    <dbReference type="NCBI Taxonomy" id="4795"/>
    <lineage>
        <taxon>Eukaryota</taxon>
        <taxon>Sar</taxon>
        <taxon>Stramenopiles</taxon>
        <taxon>Oomycota</taxon>
        <taxon>Peronosporomycetes</taxon>
        <taxon>Peronosporales</taxon>
        <taxon>Peronosporaceae</taxon>
        <taxon>Phytophthora</taxon>
    </lineage>
</organism>
<evidence type="ECO:0000313" key="3">
    <source>
        <dbReference type="Proteomes" id="UP000198211"/>
    </source>
</evidence>
<feature type="non-terminal residue" evidence="2">
    <location>
        <position position="1"/>
    </location>
</feature>
<protein>
    <submittedName>
        <fullName evidence="2">Uncharacterized protein</fullName>
    </submittedName>
</protein>
<keyword evidence="3" id="KW-1185">Reference proteome</keyword>
<sequence>RFYNQFICQTPLQMIKRLKNAKLVDPQMRYQYFLVGLRNKEWKTALQMTMVNGIRRDGTTLLYENMHLPAEADAGFEGEVTKKTTTEEAYGRSYPVDELSVTPGELYHGPYYDVNILIDGGVAYANEVCIGRDVDNFVTIYANSSRESVLPSIVTTNLDRSPVENRDMGILTEPLLTTDNNHPDEINDNAAQVLVAEIAEVTVMKVAGATLTYAADAATPSKVKYCAELMDTGAEPVEEPFVKTDIADDDKDVCSGTMGTEPVRMSVDLTESVDKLTPERTNIGKEVTLDGVIEGVLQPQIKPFVSHLKNDSQWSSEVDGDATPSHARLFTQKELDLLWDGSTIGTDDEPEEYPKEVEERLFTLDEVELKRQLKKNAARLNMMTLEEMSVLLNIPLETLRENSEASPGELSTPEYWLARYKKTIAAAEKSKRANRNVRDGQPGLCSQVNP</sequence>